<dbReference type="Pfam" id="PF01370">
    <property type="entry name" value="Epimerase"/>
    <property type="match status" value="1"/>
</dbReference>
<dbReference type="OrthoDB" id="7170465at2"/>
<proteinExistence type="predicted"/>
<dbReference type="InterPro" id="IPR036291">
    <property type="entry name" value="NAD(P)-bd_dom_sf"/>
</dbReference>
<dbReference type="STRING" id="260084.SAMN02927928_1122"/>
<keyword evidence="3" id="KW-1185">Reference proteome</keyword>
<gene>
    <name evidence="2" type="ORF">SAMN02927928_1122</name>
</gene>
<evidence type="ECO:0000259" key="1">
    <source>
        <dbReference type="Pfam" id="PF01370"/>
    </source>
</evidence>
<dbReference type="Gene3D" id="3.40.50.720">
    <property type="entry name" value="NAD(P)-binding Rossmann-like Domain"/>
    <property type="match status" value="1"/>
</dbReference>
<feature type="domain" description="NAD-dependent epimerase/dehydratase" evidence="1">
    <location>
        <begin position="4"/>
        <end position="211"/>
    </location>
</feature>
<evidence type="ECO:0000313" key="2">
    <source>
        <dbReference type="EMBL" id="SCW42371.1"/>
    </source>
</evidence>
<dbReference type="Proteomes" id="UP000199150">
    <property type="component" value="Unassembled WGS sequence"/>
</dbReference>
<accession>A0A1G4QD46</accession>
<dbReference type="RefSeq" id="WP_090644651.1">
    <property type="nucleotide sequence ID" value="NZ_CBCRYE010000001.1"/>
</dbReference>
<evidence type="ECO:0000313" key="3">
    <source>
        <dbReference type="Proteomes" id="UP000199150"/>
    </source>
</evidence>
<dbReference type="EMBL" id="FMTS01000001">
    <property type="protein sequence ID" value="SCW42371.1"/>
    <property type="molecule type" value="Genomic_DNA"/>
</dbReference>
<protein>
    <submittedName>
        <fullName evidence="2">Nucleoside-diphosphate-sugar epimerase</fullName>
    </submittedName>
</protein>
<sequence>MKTVLVLGANGGVGKVVAKAFLDKGWRVLGLVRAGKATGEGIVPIHADLFDASAVARATGPVDLVFNGLNVPYPVWAEKALPTYTAAADICEALNARQIYPGSVYNFGSSMPPILTPQTPFAADTLKGRIRVSIEGLFRERAEAGRLRTIVIRAGDFFGSEAPNSWMGALVAKDLGKGKIVTPGKKTTVHAWAFLPDLAATVVKLAEVEATLGAYEVFHFESQNVSAKRLADAARMALSRKVAVGHMPRVLFSLIAMFDPFMRAALEMLYLWDVPHALEDPRLAEVIGELPHTPLSEAMKTLL</sequence>
<dbReference type="SUPFAM" id="SSF51735">
    <property type="entry name" value="NAD(P)-binding Rossmann-fold domains"/>
    <property type="match status" value="1"/>
</dbReference>
<organism evidence="2 3">
    <name type="scientific">Asticcacaulis taihuensis</name>
    <dbReference type="NCBI Taxonomy" id="260084"/>
    <lineage>
        <taxon>Bacteria</taxon>
        <taxon>Pseudomonadati</taxon>
        <taxon>Pseudomonadota</taxon>
        <taxon>Alphaproteobacteria</taxon>
        <taxon>Caulobacterales</taxon>
        <taxon>Caulobacteraceae</taxon>
        <taxon>Asticcacaulis</taxon>
    </lineage>
</organism>
<reference evidence="3" key="1">
    <citation type="submission" date="2016-10" db="EMBL/GenBank/DDBJ databases">
        <authorList>
            <person name="Varghese N."/>
            <person name="Submissions S."/>
        </authorList>
    </citation>
    <scope>NUCLEOTIDE SEQUENCE [LARGE SCALE GENOMIC DNA]</scope>
    <source>
        <strain evidence="3">CGMCC 1.3431</strain>
    </source>
</reference>
<dbReference type="InterPro" id="IPR001509">
    <property type="entry name" value="Epimerase_deHydtase"/>
</dbReference>
<name>A0A1G4QD46_9CAUL</name>
<dbReference type="AlphaFoldDB" id="A0A1G4QD46"/>